<gene>
    <name evidence="8" type="ORF">M9458_025157</name>
</gene>
<keyword evidence="2" id="KW-0479">Metal-binding</keyword>
<dbReference type="PROSITE" id="PS00289">
    <property type="entry name" value="PTX_1"/>
    <property type="match status" value="1"/>
</dbReference>
<evidence type="ECO:0000259" key="7">
    <source>
        <dbReference type="PROSITE" id="PS51828"/>
    </source>
</evidence>
<dbReference type="InterPro" id="IPR051360">
    <property type="entry name" value="Neuronal_Pentraxin_Related"/>
</dbReference>
<evidence type="ECO:0000256" key="4">
    <source>
        <dbReference type="ARBA" id="ARBA00023157"/>
    </source>
</evidence>
<evidence type="ECO:0000313" key="8">
    <source>
        <dbReference type="EMBL" id="KAL0179715.1"/>
    </source>
</evidence>
<keyword evidence="4" id="KW-1015">Disulfide bond</keyword>
<evidence type="ECO:0000256" key="1">
    <source>
        <dbReference type="ARBA" id="ARBA00001913"/>
    </source>
</evidence>
<comment type="caution">
    <text evidence="6">Lacks conserved residue(s) required for the propagation of feature annotation.</text>
</comment>
<comment type="cofactor">
    <cofactor evidence="1">
        <name>Ca(2+)</name>
        <dbReference type="ChEBI" id="CHEBI:29108"/>
    </cofactor>
</comment>
<feature type="non-terminal residue" evidence="8">
    <location>
        <position position="1"/>
    </location>
</feature>
<dbReference type="InterPro" id="IPR030476">
    <property type="entry name" value="Pentaxin_CS"/>
</dbReference>
<dbReference type="InterPro" id="IPR013320">
    <property type="entry name" value="ConA-like_dom_sf"/>
</dbReference>
<dbReference type="PANTHER" id="PTHR19277">
    <property type="entry name" value="PENTRAXIN"/>
    <property type="match status" value="1"/>
</dbReference>
<evidence type="ECO:0000256" key="6">
    <source>
        <dbReference type="PROSITE-ProRule" id="PRU01172"/>
    </source>
</evidence>
<dbReference type="PROSITE" id="PS51828">
    <property type="entry name" value="PTX_2"/>
    <property type="match status" value="1"/>
</dbReference>
<dbReference type="EMBL" id="JAMKFB020000012">
    <property type="protein sequence ID" value="KAL0179715.1"/>
    <property type="molecule type" value="Genomic_DNA"/>
</dbReference>
<organism evidence="8 9">
    <name type="scientific">Cirrhinus mrigala</name>
    <name type="common">Mrigala</name>
    <dbReference type="NCBI Taxonomy" id="683832"/>
    <lineage>
        <taxon>Eukaryota</taxon>
        <taxon>Metazoa</taxon>
        <taxon>Chordata</taxon>
        <taxon>Craniata</taxon>
        <taxon>Vertebrata</taxon>
        <taxon>Euteleostomi</taxon>
        <taxon>Actinopterygii</taxon>
        <taxon>Neopterygii</taxon>
        <taxon>Teleostei</taxon>
        <taxon>Ostariophysi</taxon>
        <taxon>Cypriniformes</taxon>
        <taxon>Cyprinidae</taxon>
        <taxon>Labeoninae</taxon>
        <taxon>Labeonini</taxon>
        <taxon>Cirrhinus</taxon>
    </lineage>
</organism>
<dbReference type="InterPro" id="IPR001759">
    <property type="entry name" value="PTX_dom"/>
</dbReference>
<dbReference type="SUPFAM" id="SSF49899">
    <property type="entry name" value="Concanavalin A-like lectins/glucanases"/>
    <property type="match status" value="1"/>
</dbReference>
<evidence type="ECO:0000256" key="2">
    <source>
        <dbReference type="ARBA" id="ARBA00022723"/>
    </source>
</evidence>
<sequence>VAQLPLSLSDGRWHHVCITWTTRDGLWEAYQDGQRLGSGENLAPWHPIKPGGVLILGQEQ</sequence>
<dbReference type="Pfam" id="PF13385">
    <property type="entry name" value="Laminin_G_3"/>
    <property type="match status" value="1"/>
</dbReference>
<dbReference type="PANTHER" id="PTHR19277:SF1">
    <property type="entry name" value="NEURONAL PENTRAXIN-2"/>
    <property type="match status" value="1"/>
</dbReference>
<dbReference type="PRINTS" id="PR00895">
    <property type="entry name" value="PENTAXIN"/>
</dbReference>
<keyword evidence="5" id="KW-0325">Glycoprotein</keyword>
<accession>A0ABD0Q098</accession>
<dbReference type="AlphaFoldDB" id="A0ABD0Q098"/>
<feature type="domain" description="Pentraxin (PTX)" evidence="7">
    <location>
        <begin position="1"/>
        <end position="60"/>
    </location>
</feature>
<proteinExistence type="predicted"/>
<reference evidence="8 9" key="1">
    <citation type="submission" date="2024-05" db="EMBL/GenBank/DDBJ databases">
        <title>Genome sequencing and assembly of Indian major carp, Cirrhinus mrigala (Hamilton, 1822).</title>
        <authorList>
            <person name="Mohindra V."/>
            <person name="Chowdhury L.M."/>
            <person name="Lal K."/>
            <person name="Jena J.K."/>
        </authorList>
    </citation>
    <scope>NUCLEOTIDE SEQUENCE [LARGE SCALE GENOMIC DNA]</scope>
    <source>
        <strain evidence="8">CM1030</strain>
        <tissue evidence="8">Blood</tissue>
    </source>
</reference>
<keyword evidence="9" id="KW-1185">Reference proteome</keyword>
<dbReference type="GO" id="GO:0046872">
    <property type="term" value="F:metal ion binding"/>
    <property type="evidence" value="ECO:0007669"/>
    <property type="project" value="UniProtKB-KW"/>
</dbReference>
<feature type="non-terminal residue" evidence="8">
    <location>
        <position position="60"/>
    </location>
</feature>
<evidence type="ECO:0000256" key="3">
    <source>
        <dbReference type="ARBA" id="ARBA00022837"/>
    </source>
</evidence>
<keyword evidence="3" id="KW-0106">Calcium</keyword>
<evidence type="ECO:0000313" key="9">
    <source>
        <dbReference type="Proteomes" id="UP001529510"/>
    </source>
</evidence>
<dbReference type="Gene3D" id="2.60.120.200">
    <property type="match status" value="1"/>
</dbReference>
<name>A0ABD0Q098_CIRMR</name>
<comment type="caution">
    <text evidence="8">The sequence shown here is derived from an EMBL/GenBank/DDBJ whole genome shotgun (WGS) entry which is preliminary data.</text>
</comment>
<dbReference type="Proteomes" id="UP001529510">
    <property type="component" value="Unassembled WGS sequence"/>
</dbReference>
<evidence type="ECO:0000256" key="5">
    <source>
        <dbReference type="ARBA" id="ARBA00023180"/>
    </source>
</evidence>
<protein>
    <recommendedName>
        <fullName evidence="7">Pentraxin (PTX) domain-containing protein</fullName>
    </recommendedName>
</protein>